<name>A0A165RXW7_9FLAO</name>
<evidence type="ECO:0000313" key="2">
    <source>
        <dbReference type="Proteomes" id="UP000076630"/>
    </source>
</evidence>
<comment type="caution">
    <text evidence="1">The sequence shown here is derived from an EMBL/GenBank/DDBJ whole genome shotgun (WGS) entry which is preliminary data.</text>
</comment>
<evidence type="ECO:0000313" key="1">
    <source>
        <dbReference type="EMBL" id="KZE79773.1"/>
    </source>
</evidence>
<dbReference type="AlphaFoldDB" id="A0A165RXW7"/>
<sequence>MVFLYTALIMANKYNYHIAYYDVYTVLTQKYSFYELDEKTKELILDYLEEGAEKGNKNCIEQLLLINQQEIKEKTIN</sequence>
<dbReference type="EMBL" id="LQNU01000059">
    <property type="protein sequence ID" value="KZE79773.1"/>
    <property type="molecule type" value="Genomic_DNA"/>
</dbReference>
<gene>
    <name evidence="1" type="ORF">AV926_11375</name>
</gene>
<dbReference type="Proteomes" id="UP000076630">
    <property type="component" value="Unassembled WGS sequence"/>
</dbReference>
<reference evidence="1 2" key="1">
    <citation type="submission" date="2016-01" db="EMBL/GenBank/DDBJ databases">
        <title>Whole genome sequencing of Myroides marinus L41.</title>
        <authorList>
            <person name="Hong K.W."/>
        </authorList>
    </citation>
    <scope>NUCLEOTIDE SEQUENCE [LARGE SCALE GENOMIC DNA]</scope>
    <source>
        <strain evidence="1 2">L41</strain>
    </source>
</reference>
<protein>
    <submittedName>
        <fullName evidence="1">Uncharacterized protein</fullName>
    </submittedName>
</protein>
<accession>A0A165RXW7</accession>
<keyword evidence="2" id="KW-1185">Reference proteome</keyword>
<organism evidence="1 2">
    <name type="scientific">Myroides marinus</name>
    <dbReference type="NCBI Taxonomy" id="703342"/>
    <lineage>
        <taxon>Bacteria</taxon>
        <taxon>Pseudomonadati</taxon>
        <taxon>Bacteroidota</taxon>
        <taxon>Flavobacteriia</taxon>
        <taxon>Flavobacteriales</taxon>
        <taxon>Flavobacteriaceae</taxon>
        <taxon>Myroides</taxon>
    </lineage>
</organism>
<proteinExistence type="predicted"/>